<sequence length="103" mass="11540">MTAFTPSDIPQEINTVENLAIWVGLVLQKINPDQTALEGTGPAQKVAQLGLYQVEQTNQTRVIIRHSIEIEEDFTYDGGKLWQQAVPFSTNPIPFVFVNNQLN</sequence>
<dbReference type="EMBL" id="JADEWL010000063">
    <property type="protein sequence ID" value="MBE9214566.1"/>
    <property type="molecule type" value="Genomic_DNA"/>
</dbReference>
<gene>
    <name evidence="1" type="ORF">IQ247_18145</name>
</gene>
<reference evidence="1" key="1">
    <citation type="submission" date="2020-10" db="EMBL/GenBank/DDBJ databases">
        <authorList>
            <person name="Castelo-Branco R."/>
            <person name="Eusebio N."/>
            <person name="Adriana R."/>
            <person name="Vieira A."/>
            <person name="Brugerolle De Fraissinette N."/>
            <person name="Rezende De Castro R."/>
            <person name="Schneider M.P."/>
            <person name="Vasconcelos V."/>
            <person name="Leao P.N."/>
        </authorList>
    </citation>
    <scope>NUCLEOTIDE SEQUENCE</scope>
    <source>
        <strain evidence="1">LEGE 06105</strain>
    </source>
</reference>
<accession>A0A8J7F1T3</accession>
<dbReference type="RefSeq" id="WP_193922492.1">
    <property type="nucleotide sequence ID" value="NZ_JADEWL010000063.1"/>
</dbReference>
<keyword evidence="2" id="KW-1185">Reference proteome</keyword>
<name>A0A8J7F1T3_9CYAN</name>
<protein>
    <submittedName>
        <fullName evidence="1">Glucose-6-phosphate dehydrogenase</fullName>
    </submittedName>
</protein>
<organism evidence="1 2">
    <name type="scientific">Plectonema cf. radiosum LEGE 06105</name>
    <dbReference type="NCBI Taxonomy" id="945769"/>
    <lineage>
        <taxon>Bacteria</taxon>
        <taxon>Bacillati</taxon>
        <taxon>Cyanobacteriota</taxon>
        <taxon>Cyanophyceae</taxon>
        <taxon>Oscillatoriophycideae</taxon>
        <taxon>Oscillatoriales</taxon>
        <taxon>Microcoleaceae</taxon>
        <taxon>Plectonema</taxon>
    </lineage>
</organism>
<proteinExistence type="predicted"/>
<dbReference type="Proteomes" id="UP000620559">
    <property type="component" value="Unassembled WGS sequence"/>
</dbReference>
<comment type="caution">
    <text evidence="1">The sequence shown here is derived from an EMBL/GenBank/DDBJ whole genome shotgun (WGS) entry which is preliminary data.</text>
</comment>
<evidence type="ECO:0000313" key="1">
    <source>
        <dbReference type="EMBL" id="MBE9214566.1"/>
    </source>
</evidence>
<evidence type="ECO:0000313" key="2">
    <source>
        <dbReference type="Proteomes" id="UP000620559"/>
    </source>
</evidence>
<dbReference type="AlphaFoldDB" id="A0A8J7F1T3"/>